<evidence type="ECO:0000313" key="3">
    <source>
        <dbReference type="Proteomes" id="UP001177140"/>
    </source>
</evidence>
<name>A0AA42AXW9_PAPNU</name>
<reference evidence="2" key="1">
    <citation type="submission" date="2022-03" db="EMBL/GenBank/DDBJ databases">
        <title>A functionally conserved STORR gene fusion in Papaver species that diverged 16.8 million years ago.</title>
        <authorList>
            <person name="Catania T."/>
        </authorList>
    </citation>
    <scope>NUCLEOTIDE SEQUENCE</scope>
    <source>
        <strain evidence="2">S-191538</strain>
    </source>
</reference>
<comment type="caution">
    <text evidence="2">The sequence shown here is derived from an EMBL/GenBank/DDBJ whole genome shotgun (WGS) entry which is preliminary data.</text>
</comment>
<evidence type="ECO:0000313" key="2">
    <source>
        <dbReference type="EMBL" id="MCL7044024.1"/>
    </source>
</evidence>
<dbReference type="Proteomes" id="UP001177140">
    <property type="component" value="Unassembled WGS sequence"/>
</dbReference>
<dbReference type="AlphaFoldDB" id="A0AA42AXW9"/>
<keyword evidence="3" id="KW-1185">Reference proteome</keyword>
<gene>
    <name evidence="2" type="ORF">MKW94_030109</name>
</gene>
<sequence length="230" mass="25240">MLVLGRGTQQQQHHNYLSSSSSWNRVKLYYSMMLVSPRNNVVVNKNINHNNNNIYCKNLKRKNKSTQATVVKTAKAIKTSNKILCHSLATIMAKACYHTVLTGLVAAATVILSTNIMFSGTTEAIAYAATTDNTVEDSSTTFENIPQMLSSTDGDDENGNKKGGRIQKPKSRKAETCTSKCVTTCVRGGYGAPGEGPLNAFRPLVVFKQGFHSRKYCLVECSDICNLMKD</sequence>
<feature type="region of interest" description="Disordered" evidence="1">
    <location>
        <begin position="148"/>
        <end position="171"/>
    </location>
</feature>
<organism evidence="2 3">
    <name type="scientific">Papaver nudicaule</name>
    <name type="common">Iceland poppy</name>
    <dbReference type="NCBI Taxonomy" id="74823"/>
    <lineage>
        <taxon>Eukaryota</taxon>
        <taxon>Viridiplantae</taxon>
        <taxon>Streptophyta</taxon>
        <taxon>Embryophyta</taxon>
        <taxon>Tracheophyta</taxon>
        <taxon>Spermatophyta</taxon>
        <taxon>Magnoliopsida</taxon>
        <taxon>Ranunculales</taxon>
        <taxon>Papaveraceae</taxon>
        <taxon>Papaveroideae</taxon>
        <taxon>Papaver</taxon>
    </lineage>
</organism>
<proteinExistence type="predicted"/>
<evidence type="ECO:0000256" key="1">
    <source>
        <dbReference type="SAM" id="MobiDB-lite"/>
    </source>
</evidence>
<dbReference type="PANTHER" id="PTHR36006">
    <property type="entry name" value="BNAC02G25390D PROTEIN"/>
    <property type="match status" value="1"/>
</dbReference>
<dbReference type="PANTHER" id="PTHR36006:SF2">
    <property type="entry name" value="OS06G0704200 PROTEIN"/>
    <property type="match status" value="1"/>
</dbReference>
<accession>A0AA42AXW9</accession>
<dbReference type="EMBL" id="JAJJMA010253339">
    <property type="protein sequence ID" value="MCL7044024.1"/>
    <property type="molecule type" value="Genomic_DNA"/>
</dbReference>
<feature type="compositionally biased region" description="Basic residues" evidence="1">
    <location>
        <begin position="162"/>
        <end position="171"/>
    </location>
</feature>
<protein>
    <submittedName>
        <fullName evidence="2">Uncharacterized protein</fullName>
    </submittedName>
</protein>